<feature type="domain" description="Integrase catalytic" evidence="10">
    <location>
        <begin position="1"/>
        <end position="125"/>
    </location>
</feature>
<dbReference type="GO" id="GO:0015074">
    <property type="term" value="P:DNA integration"/>
    <property type="evidence" value="ECO:0007669"/>
    <property type="project" value="InterPro"/>
</dbReference>
<evidence type="ECO:0000256" key="8">
    <source>
        <dbReference type="SAM" id="MobiDB-lite"/>
    </source>
</evidence>
<dbReference type="CDD" id="cd09274">
    <property type="entry name" value="RNase_HI_RT_Ty3"/>
    <property type="match status" value="1"/>
</dbReference>
<evidence type="ECO:0000313" key="11">
    <source>
        <dbReference type="EMBL" id="SPC84382.1"/>
    </source>
</evidence>
<evidence type="ECO:0000256" key="6">
    <source>
        <dbReference type="ARBA" id="ARBA00022918"/>
    </source>
</evidence>
<dbReference type="Pfam" id="PF17921">
    <property type="entry name" value="Integrase_H2C2"/>
    <property type="match status" value="1"/>
</dbReference>
<sequence length="1435" mass="164867">MAHFVPCNKIANASHIADLYFREIVKLHGVPKTIKSNRDSKFISHFWRTLWRKVGITLQFSSSYHPQIDGQTEVVNRSLGNLLRSFVGKNIRQWDLLLAQAEFAYNRSPSQTTGHSPFEAVYERAKEIKKLHEQIRGRILKKNEKYSKQANKHRKPAAFKEGDLVWIHLRKERFPSKRSSKLMPRADGPFRVLQRIGENAYKIELPGDYGVSATFNVSDLSPYYEDQEDQGNLGASLHQPGETDTGYNMEDHDEGHMSFEMDELRRQLQELQQRLKQYENQGRGARHYDSESDDENPFHCAHSHASGGSTPPQPRFLRNSRSGFDMKVDISEFEEKMQPNDFIDWLTTVERIFDFKDVPENRKVKVVAIKLRKHASILVGAFEEAARTELSVEEYTAEFDHLMIRCDVVEQEEQMIARYFGGLRVEISDVVQLQPYWTYNDVCKLAMKVEKQLKEKRGNSFRSFTRDGVSNCGSGSTSKTTTIPKTAVAKPIPKNEVTSSSNHPITSNTSLRCFKCQGFGHIASDCPNRKMVTLVEEDMEMEDEDDFSLETNEHVAVEEEITYADRGEALVVQRSLRVTYVEDEWLRNNIFHTRCTSHGKVCNVIIDGGSFENVVASTMVEKLKLKTEDHLEPYKLQWLRIGNEVKVNKRCLVEFSIGKNYKDAVVCDIVPMNACHLLFRRPWQYDRKTKHDGFKNTYSFENDGVKVLLVPLKMVHVPKPSFGEGTNLLTRSRVEKALMENGEGFAIVVREEKEPTEIPPSLIPFLKEFSDVVPEEIPHGLPLMRDIKSQQDHMEHLYQVFQTLRKQKLHVNLKKCHFLTDSLVFLGYVVSAEGIKMDHSKIEAIISWPVPKSLHDIRSFHGLASFYRRFIRSFSSIIAPIIECLKGGKFQWNEEAQKSFELIKKKVTEAPVLILPDFSKLFEVDCDALGVGIGAVLSQEGKPIAFFSEKLNESRRKYSTYDKEFYAIIRALDHWSHYLLPNEFLLHSDHEALKYLNSQQKLNSRHASWVEFLQPYSFSIKHKSGKLNQVADVLSRRHSLLSTMEVQVLGFEVLKELYKNDPDFGNVWAIIQEVHGGGLAGHFGRDKTLALVQENFFWPKLAHDVECFVKSCRICQIAKSHSENTGLYIPLPIPKAPWEDISLDFVLGLPRTQRNKDSIMVVVDRFSKMAHFVPCNKTADASHIADLYFREIAKLHGAPKTITSDQDSKFISHFWCTLWRKLSTTLLFSSSYHPQTGGQIEVVNRSLENLLKNFVGKNIWQWDLLLAQAKFAYNRSPSQTTGHNPFEVVYGLNPIGPLVLATLPVTKHFSGDAEERAKEIKKLHEQIRGRILKKNEKYSKQANKHQKPAAFKEGDLVWIHLRKERFPSKRSSKLMPRADGSFRVLQHFWENAYKIKLPGDYGVSTTFNVSDLSPYYEDQENQADLGASLHQPRED</sequence>
<dbReference type="InterPro" id="IPR041373">
    <property type="entry name" value="RT_RNaseH"/>
</dbReference>
<dbReference type="Gene3D" id="3.30.420.10">
    <property type="entry name" value="Ribonuclease H-like superfamily/Ribonuclease H"/>
    <property type="match status" value="2"/>
</dbReference>
<dbReference type="GO" id="GO:0003964">
    <property type="term" value="F:RNA-directed DNA polymerase activity"/>
    <property type="evidence" value="ECO:0007669"/>
    <property type="project" value="UniProtKB-KW"/>
</dbReference>
<feature type="domain" description="CCHC-type" evidence="9">
    <location>
        <begin position="512"/>
        <end position="528"/>
    </location>
</feature>
<dbReference type="InterPro" id="IPR056924">
    <property type="entry name" value="SH3_Tf2-1"/>
</dbReference>
<evidence type="ECO:0000256" key="1">
    <source>
        <dbReference type="ARBA" id="ARBA00022679"/>
    </source>
</evidence>
<keyword evidence="4" id="KW-0255">Endonuclease</keyword>
<dbReference type="Gene3D" id="3.30.70.270">
    <property type="match status" value="2"/>
</dbReference>
<dbReference type="PANTHER" id="PTHR35046">
    <property type="entry name" value="ZINC KNUCKLE (CCHC-TYPE) FAMILY PROTEIN"/>
    <property type="match status" value="1"/>
</dbReference>
<dbReference type="GO" id="GO:0008270">
    <property type="term" value="F:zinc ion binding"/>
    <property type="evidence" value="ECO:0007669"/>
    <property type="project" value="UniProtKB-KW"/>
</dbReference>
<dbReference type="FunFam" id="3.30.420.10:FF:000032">
    <property type="entry name" value="Retrovirus-related Pol polyprotein from transposon 297-like Protein"/>
    <property type="match status" value="2"/>
</dbReference>
<dbReference type="InterPro" id="IPR012337">
    <property type="entry name" value="RNaseH-like_sf"/>
</dbReference>
<dbReference type="Gene3D" id="4.10.60.10">
    <property type="entry name" value="Zinc finger, CCHC-type"/>
    <property type="match status" value="1"/>
</dbReference>
<dbReference type="PROSITE" id="PS50158">
    <property type="entry name" value="ZF_CCHC"/>
    <property type="match status" value="1"/>
</dbReference>
<dbReference type="InterPro" id="IPR043502">
    <property type="entry name" value="DNA/RNA_pol_sf"/>
</dbReference>
<evidence type="ECO:0000256" key="2">
    <source>
        <dbReference type="ARBA" id="ARBA00022695"/>
    </source>
</evidence>
<keyword evidence="7" id="KW-0863">Zinc-finger</keyword>
<dbReference type="InterPro" id="IPR043128">
    <property type="entry name" value="Rev_trsase/Diguanyl_cyclase"/>
</dbReference>
<proteinExistence type="predicted"/>
<dbReference type="InterPro" id="IPR036875">
    <property type="entry name" value="Znf_CCHC_sf"/>
</dbReference>
<dbReference type="Pfam" id="PF00098">
    <property type="entry name" value="zf-CCHC"/>
    <property type="match status" value="1"/>
</dbReference>
<evidence type="ECO:0000256" key="3">
    <source>
        <dbReference type="ARBA" id="ARBA00022722"/>
    </source>
</evidence>
<dbReference type="SUPFAM" id="SSF57756">
    <property type="entry name" value="Retrovirus zinc finger-like domains"/>
    <property type="match status" value="1"/>
</dbReference>
<evidence type="ECO:0000256" key="7">
    <source>
        <dbReference type="PROSITE-ProRule" id="PRU00047"/>
    </source>
</evidence>
<dbReference type="CDD" id="cd00303">
    <property type="entry name" value="retropepsin_like"/>
    <property type="match status" value="1"/>
</dbReference>
<dbReference type="InterPro" id="IPR041588">
    <property type="entry name" value="Integrase_H2C2"/>
</dbReference>
<evidence type="ECO:0000256" key="4">
    <source>
        <dbReference type="ARBA" id="ARBA00022759"/>
    </source>
</evidence>
<feature type="region of interest" description="Disordered" evidence="8">
    <location>
        <begin position="223"/>
        <end position="249"/>
    </location>
</feature>
<dbReference type="Pfam" id="PF17917">
    <property type="entry name" value="RT_RNaseH"/>
    <property type="match status" value="1"/>
</dbReference>
<keyword evidence="1" id="KW-0808">Transferase</keyword>
<dbReference type="SUPFAM" id="SSF53098">
    <property type="entry name" value="Ribonuclease H-like"/>
    <property type="match status" value="2"/>
</dbReference>
<dbReference type="InterPro" id="IPR036397">
    <property type="entry name" value="RNaseH_sf"/>
</dbReference>
<dbReference type="PROSITE" id="PS50994">
    <property type="entry name" value="INTEGRASE"/>
    <property type="match status" value="2"/>
</dbReference>
<feature type="domain" description="Integrase catalytic" evidence="10">
    <location>
        <begin position="1133"/>
        <end position="1293"/>
    </location>
</feature>
<keyword evidence="2" id="KW-0548">Nucleotidyltransferase</keyword>
<dbReference type="PANTHER" id="PTHR35046:SF26">
    <property type="entry name" value="RNA-DIRECTED DNA POLYMERASE"/>
    <property type="match status" value="1"/>
</dbReference>
<keyword evidence="3" id="KW-0540">Nuclease</keyword>
<keyword evidence="7" id="KW-0862">Zinc</keyword>
<evidence type="ECO:0000259" key="10">
    <source>
        <dbReference type="PROSITE" id="PS50994"/>
    </source>
</evidence>
<dbReference type="Gene3D" id="1.10.340.70">
    <property type="match status" value="1"/>
</dbReference>
<keyword evidence="5" id="KW-0378">Hydrolase</keyword>
<dbReference type="Pfam" id="PF24626">
    <property type="entry name" value="SH3_Tf2-1"/>
    <property type="match status" value="2"/>
</dbReference>
<evidence type="ECO:0008006" key="12">
    <source>
        <dbReference type="Google" id="ProtNLM"/>
    </source>
</evidence>
<keyword evidence="6" id="KW-0695">RNA-directed DNA polymerase</keyword>
<feature type="region of interest" description="Disordered" evidence="8">
    <location>
        <begin position="279"/>
        <end position="320"/>
    </location>
</feature>
<organism evidence="11">
    <name type="scientific">Fagus sylvatica</name>
    <name type="common">Beechnut</name>
    <dbReference type="NCBI Taxonomy" id="28930"/>
    <lineage>
        <taxon>Eukaryota</taxon>
        <taxon>Viridiplantae</taxon>
        <taxon>Streptophyta</taxon>
        <taxon>Embryophyta</taxon>
        <taxon>Tracheophyta</taxon>
        <taxon>Spermatophyta</taxon>
        <taxon>Magnoliopsida</taxon>
        <taxon>eudicotyledons</taxon>
        <taxon>Gunneridae</taxon>
        <taxon>Pentapetalae</taxon>
        <taxon>rosids</taxon>
        <taxon>fabids</taxon>
        <taxon>Fagales</taxon>
        <taxon>Fagaceae</taxon>
        <taxon>Fagus</taxon>
    </lineage>
</organism>
<dbReference type="FunFam" id="3.30.70.270:FF:000020">
    <property type="entry name" value="Transposon Tf2-6 polyprotein-like Protein"/>
    <property type="match status" value="1"/>
</dbReference>
<dbReference type="InterPro" id="IPR001584">
    <property type="entry name" value="Integrase_cat-core"/>
</dbReference>
<reference evidence="11" key="1">
    <citation type="submission" date="2018-02" db="EMBL/GenBank/DDBJ databases">
        <authorList>
            <person name="Cohen D.B."/>
            <person name="Kent A.D."/>
        </authorList>
    </citation>
    <scope>NUCLEOTIDE SEQUENCE</scope>
</reference>
<evidence type="ECO:0000256" key="5">
    <source>
        <dbReference type="ARBA" id="ARBA00022801"/>
    </source>
</evidence>
<accession>A0A2N9FB00</accession>
<name>A0A2N9FB00_FAGSY</name>
<dbReference type="SUPFAM" id="SSF56672">
    <property type="entry name" value="DNA/RNA polymerases"/>
    <property type="match status" value="1"/>
</dbReference>
<keyword evidence="7" id="KW-0479">Metal-binding</keyword>
<dbReference type="GO" id="GO:0016787">
    <property type="term" value="F:hydrolase activity"/>
    <property type="evidence" value="ECO:0007669"/>
    <property type="project" value="UniProtKB-KW"/>
</dbReference>
<gene>
    <name evidence="11" type="ORF">FSB_LOCUS12264</name>
</gene>
<dbReference type="GO" id="GO:0004519">
    <property type="term" value="F:endonuclease activity"/>
    <property type="evidence" value="ECO:0007669"/>
    <property type="project" value="UniProtKB-KW"/>
</dbReference>
<evidence type="ECO:0000259" key="9">
    <source>
        <dbReference type="PROSITE" id="PS50158"/>
    </source>
</evidence>
<protein>
    <recommendedName>
        <fullName evidence="12">Reverse transcriptase</fullName>
    </recommendedName>
</protein>
<dbReference type="EMBL" id="OIVN01000706">
    <property type="protein sequence ID" value="SPC84382.1"/>
    <property type="molecule type" value="Genomic_DNA"/>
</dbReference>
<dbReference type="GO" id="GO:0003676">
    <property type="term" value="F:nucleic acid binding"/>
    <property type="evidence" value="ECO:0007669"/>
    <property type="project" value="InterPro"/>
</dbReference>
<dbReference type="InterPro" id="IPR001878">
    <property type="entry name" value="Znf_CCHC"/>
</dbReference>
<dbReference type="SMART" id="SM00343">
    <property type="entry name" value="ZnF_C2HC"/>
    <property type="match status" value="1"/>
</dbReference>